<dbReference type="AlphaFoldDB" id="A0A4R6IBU3"/>
<dbReference type="RefSeq" id="WP_133559286.1">
    <property type="nucleotide sequence ID" value="NZ_SNWM01000008.1"/>
</dbReference>
<evidence type="ECO:0000313" key="3">
    <source>
        <dbReference type="Proteomes" id="UP000295499"/>
    </source>
</evidence>
<accession>A0A4R6IBU3</accession>
<evidence type="ECO:0008006" key="4">
    <source>
        <dbReference type="Google" id="ProtNLM"/>
    </source>
</evidence>
<evidence type="ECO:0000256" key="1">
    <source>
        <dbReference type="SAM" id="SignalP"/>
    </source>
</evidence>
<organism evidence="2 3">
    <name type="scientific">Pedobacter duraquae</name>
    <dbReference type="NCBI Taxonomy" id="425511"/>
    <lineage>
        <taxon>Bacteria</taxon>
        <taxon>Pseudomonadati</taxon>
        <taxon>Bacteroidota</taxon>
        <taxon>Sphingobacteriia</taxon>
        <taxon>Sphingobacteriales</taxon>
        <taxon>Sphingobacteriaceae</taxon>
        <taxon>Pedobacter</taxon>
    </lineage>
</organism>
<sequence length="102" mass="11018">MKKIILSAAFLAFAGLTTVKANTISTSAIVIQQDSTTKTPVKLEELPDAVKTTLKGDKYKDWAPATAFLVTSADKKEWYQVDLTKEGQTASLKIGKDGVVVE</sequence>
<dbReference type="Proteomes" id="UP000295499">
    <property type="component" value="Unassembled WGS sequence"/>
</dbReference>
<dbReference type="Gene3D" id="3.10.450.360">
    <property type="match status" value="1"/>
</dbReference>
<protein>
    <recommendedName>
        <fullName evidence="4">PepSY-like beta-lactamase-inhibitor</fullName>
    </recommendedName>
</protein>
<feature type="chain" id="PRO_5020814104" description="PepSY-like beta-lactamase-inhibitor" evidence="1">
    <location>
        <begin position="22"/>
        <end position="102"/>
    </location>
</feature>
<comment type="caution">
    <text evidence="2">The sequence shown here is derived from an EMBL/GenBank/DDBJ whole genome shotgun (WGS) entry which is preliminary data.</text>
</comment>
<dbReference type="EMBL" id="SNWM01000008">
    <property type="protein sequence ID" value="TDO19076.1"/>
    <property type="molecule type" value="Genomic_DNA"/>
</dbReference>
<proteinExistence type="predicted"/>
<keyword evidence="3" id="KW-1185">Reference proteome</keyword>
<dbReference type="OrthoDB" id="894202at2"/>
<evidence type="ECO:0000313" key="2">
    <source>
        <dbReference type="EMBL" id="TDO19076.1"/>
    </source>
</evidence>
<feature type="signal peptide" evidence="1">
    <location>
        <begin position="1"/>
        <end position="21"/>
    </location>
</feature>
<gene>
    <name evidence="2" type="ORF">CLV32_4699</name>
</gene>
<reference evidence="2 3" key="1">
    <citation type="submission" date="2019-03" db="EMBL/GenBank/DDBJ databases">
        <title>Genomic Encyclopedia of Archaeal and Bacterial Type Strains, Phase II (KMG-II): from individual species to whole genera.</title>
        <authorList>
            <person name="Goeker M."/>
        </authorList>
    </citation>
    <scope>NUCLEOTIDE SEQUENCE [LARGE SCALE GENOMIC DNA]</scope>
    <source>
        <strain evidence="2 3">DSM 19034</strain>
    </source>
</reference>
<name>A0A4R6IBU3_9SPHI</name>
<keyword evidence="1" id="KW-0732">Signal</keyword>